<dbReference type="InterPro" id="IPR052173">
    <property type="entry name" value="Beta-lactam_resp_regulator"/>
</dbReference>
<dbReference type="eggNOG" id="COG0501">
    <property type="taxonomic scope" value="Bacteria"/>
</dbReference>
<dbReference type="EMBL" id="AP009153">
    <property type="protein sequence ID" value="BAH38363.1"/>
    <property type="molecule type" value="Genomic_DNA"/>
</dbReference>
<feature type="transmembrane region" description="Helical" evidence="7">
    <location>
        <begin position="76"/>
        <end position="93"/>
    </location>
</feature>
<evidence type="ECO:0000256" key="2">
    <source>
        <dbReference type="ARBA" id="ARBA00022723"/>
    </source>
</evidence>
<reference evidence="10" key="1">
    <citation type="submission" date="2006-03" db="EMBL/GenBank/DDBJ databases">
        <title>Complete genome sequence of Gemmatimonas aurantiaca T-27 that represents a novel phylum Gemmatimonadetes.</title>
        <authorList>
            <person name="Takasaki K."/>
            <person name="Ichikawa N."/>
            <person name="Miura H."/>
            <person name="Matsushita S."/>
            <person name="Watanabe Y."/>
            <person name="Oguchi A."/>
            <person name="Ankai A."/>
            <person name="Yashiro I."/>
            <person name="Takahashi M."/>
            <person name="Terui Y."/>
            <person name="Fukui S."/>
            <person name="Yokoyama H."/>
            <person name="Tanikawa S."/>
            <person name="Hanada S."/>
            <person name="Kamagata Y."/>
            <person name="Fujita N."/>
        </authorList>
    </citation>
    <scope>NUCLEOTIDE SEQUENCE [LARGE SCALE GENOMIC DNA]</scope>
    <source>
        <strain evidence="10">T-27 / DSM 14586 / JCM 11422 / NBRC 100505</strain>
    </source>
</reference>
<evidence type="ECO:0000259" key="8">
    <source>
        <dbReference type="Pfam" id="PF01435"/>
    </source>
</evidence>
<accession>C1A803</accession>
<evidence type="ECO:0000256" key="3">
    <source>
        <dbReference type="ARBA" id="ARBA00022801"/>
    </source>
</evidence>
<feature type="domain" description="Peptidase M48" evidence="8">
    <location>
        <begin position="137"/>
        <end position="210"/>
    </location>
</feature>
<comment type="cofactor">
    <cofactor evidence="6">
        <name>Zn(2+)</name>
        <dbReference type="ChEBI" id="CHEBI:29105"/>
    </cofactor>
    <text evidence="6">Binds 1 zinc ion per subunit.</text>
</comment>
<proteinExistence type="inferred from homology"/>
<gene>
    <name evidence="9" type="ordered locus">GAU_1321</name>
</gene>
<keyword evidence="5 6" id="KW-0482">Metalloprotease</keyword>
<evidence type="ECO:0000256" key="6">
    <source>
        <dbReference type="RuleBase" id="RU003983"/>
    </source>
</evidence>
<feature type="transmembrane region" description="Helical" evidence="7">
    <location>
        <begin position="23"/>
        <end position="45"/>
    </location>
</feature>
<evidence type="ECO:0000256" key="7">
    <source>
        <dbReference type="SAM" id="Phobius"/>
    </source>
</evidence>
<dbReference type="KEGG" id="gau:GAU_1321"/>
<dbReference type="Proteomes" id="UP000002209">
    <property type="component" value="Chromosome"/>
</dbReference>
<dbReference type="RefSeq" id="WP_012682810.1">
    <property type="nucleotide sequence ID" value="NC_012489.1"/>
</dbReference>
<name>C1A803_GEMAT</name>
<dbReference type="PANTHER" id="PTHR34978:SF3">
    <property type="entry name" value="SLR0241 PROTEIN"/>
    <property type="match status" value="1"/>
</dbReference>
<dbReference type="CDD" id="cd07326">
    <property type="entry name" value="M56_BlaR1_MecR1_like"/>
    <property type="match status" value="1"/>
</dbReference>
<keyword evidence="7" id="KW-0472">Membrane</keyword>
<dbReference type="PANTHER" id="PTHR34978">
    <property type="entry name" value="POSSIBLE SENSOR-TRANSDUCER PROTEIN BLAR"/>
    <property type="match status" value="1"/>
</dbReference>
<dbReference type="Pfam" id="PF01435">
    <property type="entry name" value="Peptidase_M48"/>
    <property type="match status" value="1"/>
</dbReference>
<dbReference type="AlphaFoldDB" id="C1A803"/>
<dbReference type="Gene3D" id="3.30.2010.10">
    <property type="entry name" value="Metalloproteases ('zincins'), catalytic domain"/>
    <property type="match status" value="1"/>
</dbReference>
<dbReference type="GO" id="GO:0046872">
    <property type="term" value="F:metal ion binding"/>
    <property type="evidence" value="ECO:0007669"/>
    <property type="project" value="UniProtKB-KW"/>
</dbReference>
<dbReference type="OrthoDB" id="3612718at2"/>
<keyword evidence="7" id="KW-1133">Transmembrane helix</keyword>
<keyword evidence="7" id="KW-0812">Transmembrane</keyword>
<sequence>MVDSHRPWLRPGTVVGERRYQRLLVIGLSAILMLSLVPVVGTHLLGVAERPLSGSDHLGALCLIALHELLSPAHHLLHLLVAVGFAWALFEITQKTLRTRRVLNGLPVRGLASHEVEFAERSGLSVGDVCVVAGLPMPAFTAGWWRPRVFVAEALLGGERALLPDEAVAVLAHEATHVRRRDPIRFLLLRMLARALFWIPALRAIADDIADEAEIMADDAASQVTGPFTVASALVKLGAWKSPGASMAVVGFLRPDLLERRVRRLVGEDFQPRGRLTGGSVVVASMVLAVSMLSGIVDVHDLPNAPEHPGSHQHCEHDGMFAAGHLFCRWRVAGPVLPAGAADCPHAHGS</sequence>
<evidence type="ECO:0000256" key="4">
    <source>
        <dbReference type="ARBA" id="ARBA00022833"/>
    </source>
</evidence>
<evidence type="ECO:0000313" key="10">
    <source>
        <dbReference type="Proteomes" id="UP000002209"/>
    </source>
</evidence>
<evidence type="ECO:0000256" key="1">
    <source>
        <dbReference type="ARBA" id="ARBA00022670"/>
    </source>
</evidence>
<keyword evidence="1 6" id="KW-0645">Protease</keyword>
<comment type="similarity">
    <text evidence="6">Belongs to the peptidase M48 family.</text>
</comment>
<keyword evidence="2" id="KW-0479">Metal-binding</keyword>
<organism evidence="9 10">
    <name type="scientific">Gemmatimonas aurantiaca (strain DSM 14586 / JCM 11422 / NBRC 100505 / T-27)</name>
    <dbReference type="NCBI Taxonomy" id="379066"/>
    <lineage>
        <taxon>Bacteria</taxon>
        <taxon>Pseudomonadati</taxon>
        <taxon>Gemmatimonadota</taxon>
        <taxon>Gemmatimonadia</taxon>
        <taxon>Gemmatimonadales</taxon>
        <taxon>Gemmatimonadaceae</taxon>
        <taxon>Gemmatimonas</taxon>
    </lineage>
</organism>
<protein>
    <submittedName>
        <fullName evidence="9">Hypothetical membrane protein</fullName>
    </submittedName>
</protein>
<dbReference type="STRING" id="379066.GAU_1321"/>
<evidence type="ECO:0000256" key="5">
    <source>
        <dbReference type="ARBA" id="ARBA00023049"/>
    </source>
</evidence>
<dbReference type="GO" id="GO:0004222">
    <property type="term" value="F:metalloendopeptidase activity"/>
    <property type="evidence" value="ECO:0007669"/>
    <property type="project" value="InterPro"/>
</dbReference>
<dbReference type="InterPro" id="IPR001915">
    <property type="entry name" value="Peptidase_M48"/>
</dbReference>
<dbReference type="HOGENOM" id="CLU_791692_0_0_0"/>
<keyword evidence="3 6" id="KW-0378">Hydrolase</keyword>
<keyword evidence="10" id="KW-1185">Reference proteome</keyword>
<dbReference type="GO" id="GO:0006508">
    <property type="term" value="P:proteolysis"/>
    <property type="evidence" value="ECO:0007669"/>
    <property type="project" value="UniProtKB-KW"/>
</dbReference>
<evidence type="ECO:0000313" key="9">
    <source>
        <dbReference type="EMBL" id="BAH38363.1"/>
    </source>
</evidence>
<keyword evidence="4 6" id="KW-0862">Zinc</keyword>
<dbReference type="MEROPS" id="M56.003"/>